<evidence type="ECO:0000313" key="4">
    <source>
        <dbReference type="Proteomes" id="UP000596742"/>
    </source>
</evidence>
<sequence>MVLTVQFCFLSCISLSICYGFLLTNRTSTSFEGPIGLTDGHYLILTDALSIQKQSLAQMETFVLQLQQELKTLQNANNILKHDNDALKIQNSNLSDQINSFQNDTNRQFNSLHSYTNSSSYRLDWLEQKYLEIQSPVNSSGNRLDALEQNYALVSKEIRILNEINQPVALTARGAADVVYNSGNTMKFQSTITSIGISNIAKFKNTGHFTCEKSGIYLFSVYVAIQCGDHARDGDFELYKNSDLISRVLIVLDGTSGTYYSGSGTVAVQINTGDVLYANAWRNKMKIAYVHSSFTVIKMH</sequence>
<dbReference type="Proteomes" id="UP000596742">
    <property type="component" value="Unassembled WGS sequence"/>
</dbReference>
<dbReference type="AlphaFoldDB" id="A0A8B6GDB8"/>
<accession>A0A8B6GDB8</accession>
<dbReference type="Pfam" id="PF00386">
    <property type="entry name" value="C1q"/>
    <property type="match status" value="1"/>
</dbReference>
<reference evidence="3" key="1">
    <citation type="submission" date="2018-11" db="EMBL/GenBank/DDBJ databases">
        <authorList>
            <person name="Alioto T."/>
            <person name="Alioto T."/>
        </authorList>
    </citation>
    <scope>NUCLEOTIDE SEQUENCE</scope>
</reference>
<name>A0A8B6GDB8_MYTGA</name>
<dbReference type="InterPro" id="IPR008983">
    <property type="entry name" value="Tumour_necrosis_fac-like_dom"/>
</dbReference>
<keyword evidence="1" id="KW-0175">Coiled coil</keyword>
<organism evidence="3 4">
    <name type="scientific">Mytilus galloprovincialis</name>
    <name type="common">Mediterranean mussel</name>
    <dbReference type="NCBI Taxonomy" id="29158"/>
    <lineage>
        <taxon>Eukaryota</taxon>
        <taxon>Metazoa</taxon>
        <taxon>Spiralia</taxon>
        <taxon>Lophotrochozoa</taxon>
        <taxon>Mollusca</taxon>
        <taxon>Bivalvia</taxon>
        <taxon>Autobranchia</taxon>
        <taxon>Pteriomorphia</taxon>
        <taxon>Mytilida</taxon>
        <taxon>Mytiloidea</taxon>
        <taxon>Mytilidae</taxon>
        <taxon>Mytilinae</taxon>
        <taxon>Mytilus</taxon>
    </lineage>
</organism>
<dbReference type="InterPro" id="IPR001073">
    <property type="entry name" value="C1q_dom"/>
</dbReference>
<proteinExistence type="predicted"/>
<dbReference type="EMBL" id="UYJE01008244">
    <property type="protein sequence ID" value="VDI62360.1"/>
    <property type="molecule type" value="Genomic_DNA"/>
</dbReference>
<protein>
    <recommendedName>
        <fullName evidence="2">C1q domain-containing protein</fullName>
    </recommendedName>
</protein>
<feature type="domain" description="C1q" evidence="2">
    <location>
        <begin position="182"/>
        <end position="283"/>
    </location>
</feature>
<gene>
    <name evidence="3" type="ORF">MGAL_10B086132</name>
</gene>
<evidence type="ECO:0000313" key="3">
    <source>
        <dbReference type="EMBL" id="VDI62360.1"/>
    </source>
</evidence>
<feature type="coiled-coil region" evidence="1">
    <location>
        <begin position="56"/>
        <end position="104"/>
    </location>
</feature>
<evidence type="ECO:0000256" key="1">
    <source>
        <dbReference type="SAM" id="Coils"/>
    </source>
</evidence>
<evidence type="ECO:0000259" key="2">
    <source>
        <dbReference type="Pfam" id="PF00386"/>
    </source>
</evidence>
<comment type="caution">
    <text evidence="3">The sequence shown here is derived from an EMBL/GenBank/DDBJ whole genome shotgun (WGS) entry which is preliminary data.</text>
</comment>
<keyword evidence="4" id="KW-1185">Reference proteome</keyword>
<dbReference type="SUPFAM" id="SSF49842">
    <property type="entry name" value="TNF-like"/>
    <property type="match status" value="1"/>
</dbReference>
<dbReference type="Gene3D" id="2.60.120.40">
    <property type="match status" value="1"/>
</dbReference>